<sequence length="134" mass="14402">MLTSTPVTPIALDGDGYAHGADCRIHMDNDGWYTVKAMTTPHGNGRHLTISANGGASSCVSSLTVFAGGTCYIHWMKEDSDVETVMWRYEGIDGDAILWQFLMTLSLGSVANLIKRTATESENCDASKELAVAV</sequence>
<protein>
    <submittedName>
        <fullName evidence="1">Uncharacterized protein</fullName>
    </submittedName>
</protein>
<organism evidence="1">
    <name type="scientific">marine metagenome</name>
    <dbReference type="NCBI Taxonomy" id="408172"/>
    <lineage>
        <taxon>unclassified sequences</taxon>
        <taxon>metagenomes</taxon>
        <taxon>ecological metagenomes</taxon>
    </lineage>
</organism>
<accession>A0A383AW79</accession>
<gene>
    <name evidence="1" type="ORF">METZ01_LOCUS464289</name>
</gene>
<evidence type="ECO:0000313" key="1">
    <source>
        <dbReference type="EMBL" id="SVE11435.1"/>
    </source>
</evidence>
<proteinExistence type="predicted"/>
<reference evidence="1" key="1">
    <citation type="submission" date="2018-05" db="EMBL/GenBank/DDBJ databases">
        <authorList>
            <person name="Lanie J.A."/>
            <person name="Ng W.-L."/>
            <person name="Kazmierczak K.M."/>
            <person name="Andrzejewski T.M."/>
            <person name="Davidsen T.M."/>
            <person name="Wayne K.J."/>
            <person name="Tettelin H."/>
            <person name="Glass J.I."/>
            <person name="Rusch D."/>
            <person name="Podicherti R."/>
            <person name="Tsui H.-C.T."/>
            <person name="Winkler M.E."/>
        </authorList>
    </citation>
    <scope>NUCLEOTIDE SEQUENCE</scope>
</reference>
<dbReference type="EMBL" id="UINC01195047">
    <property type="protein sequence ID" value="SVE11435.1"/>
    <property type="molecule type" value="Genomic_DNA"/>
</dbReference>
<dbReference type="AlphaFoldDB" id="A0A383AW79"/>
<name>A0A383AW79_9ZZZZ</name>